<evidence type="ECO:0000313" key="1">
    <source>
        <dbReference type="EMBL" id="JAE15209.1"/>
    </source>
</evidence>
<organism evidence="1">
    <name type="scientific">Arundo donax</name>
    <name type="common">Giant reed</name>
    <name type="synonym">Donax arundinaceus</name>
    <dbReference type="NCBI Taxonomy" id="35708"/>
    <lineage>
        <taxon>Eukaryota</taxon>
        <taxon>Viridiplantae</taxon>
        <taxon>Streptophyta</taxon>
        <taxon>Embryophyta</taxon>
        <taxon>Tracheophyta</taxon>
        <taxon>Spermatophyta</taxon>
        <taxon>Magnoliopsida</taxon>
        <taxon>Liliopsida</taxon>
        <taxon>Poales</taxon>
        <taxon>Poaceae</taxon>
        <taxon>PACMAD clade</taxon>
        <taxon>Arundinoideae</taxon>
        <taxon>Arundineae</taxon>
        <taxon>Arundo</taxon>
    </lineage>
</organism>
<dbReference type="AlphaFoldDB" id="A0A0A9FVF8"/>
<protein>
    <submittedName>
        <fullName evidence="1">Uncharacterized protein</fullName>
    </submittedName>
</protein>
<sequence length="28" mass="3110">METSFCVPCYNIDSYVFGDSSCSAEQVK</sequence>
<proteinExistence type="predicted"/>
<dbReference type="EMBL" id="GBRH01182687">
    <property type="protein sequence ID" value="JAE15209.1"/>
    <property type="molecule type" value="Transcribed_RNA"/>
</dbReference>
<reference evidence="1" key="1">
    <citation type="submission" date="2014-09" db="EMBL/GenBank/DDBJ databases">
        <authorList>
            <person name="Magalhaes I.L.F."/>
            <person name="Oliveira U."/>
            <person name="Santos F.R."/>
            <person name="Vidigal T.H.D.A."/>
            <person name="Brescovit A.D."/>
            <person name="Santos A.J."/>
        </authorList>
    </citation>
    <scope>NUCLEOTIDE SEQUENCE</scope>
    <source>
        <tissue evidence="1">Shoot tissue taken approximately 20 cm above the soil surface</tissue>
    </source>
</reference>
<accession>A0A0A9FVF8</accession>
<name>A0A0A9FVF8_ARUDO</name>
<reference evidence="1" key="2">
    <citation type="journal article" date="2015" name="Data Brief">
        <title>Shoot transcriptome of the giant reed, Arundo donax.</title>
        <authorList>
            <person name="Barrero R.A."/>
            <person name="Guerrero F.D."/>
            <person name="Moolhuijzen P."/>
            <person name="Goolsby J.A."/>
            <person name="Tidwell J."/>
            <person name="Bellgard S.E."/>
            <person name="Bellgard M.I."/>
        </authorList>
    </citation>
    <scope>NUCLEOTIDE SEQUENCE</scope>
    <source>
        <tissue evidence="1">Shoot tissue taken approximately 20 cm above the soil surface</tissue>
    </source>
</reference>